<accession>A0A6D2IQ78</accession>
<dbReference type="OrthoDB" id="1934719at2759"/>
<proteinExistence type="predicted"/>
<keyword evidence="3" id="KW-1185">Reference proteome</keyword>
<feature type="domain" description="Reverse transcriptase" evidence="1">
    <location>
        <begin position="61"/>
        <end position="96"/>
    </location>
</feature>
<dbReference type="Proteomes" id="UP000467841">
    <property type="component" value="Unassembled WGS sequence"/>
</dbReference>
<reference evidence="2" key="1">
    <citation type="submission" date="2020-01" db="EMBL/GenBank/DDBJ databases">
        <authorList>
            <person name="Mishra B."/>
        </authorList>
    </citation>
    <scope>NUCLEOTIDE SEQUENCE [LARGE SCALE GENOMIC DNA]</scope>
</reference>
<protein>
    <recommendedName>
        <fullName evidence="1">Reverse transcriptase domain-containing protein</fullName>
    </recommendedName>
</protein>
<organism evidence="2 3">
    <name type="scientific">Microthlaspi erraticum</name>
    <dbReference type="NCBI Taxonomy" id="1685480"/>
    <lineage>
        <taxon>Eukaryota</taxon>
        <taxon>Viridiplantae</taxon>
        <taxon>Streptophyta</taxon>
        <taxon>Embryophyta</taxon>
        <taxon>Tracheophyta</taxon>
        <taxon>Spermatophyta</taxon>
        <taxon>Magnoliopsida</taxon>
        <taxon>eudicotyledons</taxon>
        <taxon>Gunneridae</taxon>
        <taxon>Pentapetalae</taxon>
        <taxon>rosids</taxon>
        <taxon>malvids</taxon>
        <taxon>Brassicales</taxon>
        <taxon>Brassicaceae</taxon>
        <taxon>Coluteocarpeae</taxon>
        <taxon>Microthlaspi</taxon>
    </lineage>
</organism>
<evidence type="ECO:0000313" key="3">
    <source>
        <dbReference type="Proteomes" id="UP000467841"/>
    </source>
</evidence>
<name>A0A6D2IQ78_9BRAS</name>
<comment type="caution">
    <text evidence="2">The sequence shown here is derived from an EMBL/GenBank/DDBJ whole genome shotgun (WGS) entry which is preliminary data.</text>
</comment>
<dbReference type="EMBL" id="CACVBM020001106">
    <property type="protein sequence ID" value="CAA7031265.1"/>
    <property type="molecule type" value="Genomic_DNA"/>
</dbReference>
<dbReference type="InterPro" id="IPR000477">
    <property type="entry name" value="RT_dom"/>
</dbReference>
<evidence type="ECO:0000259" key="1">
    <source>
        <dbReference type="PROSITE" id="PS50878"/>
    </source>
</evidence>
<dbReference type="AlphaFoldDB" id="A0A6D2IQ78"/>
<gene>
    <name evidence="2" type="ORF">MERR_LOCUS18500</name>
</gene>
<sequence>MKSCSPTQQSFLSLPFNVEMVRRCLFKMPLNKTPGPDGFPAEFFKATWDILGSEVAASVLNFFRSNFMPTSLNSTSLVLIPKRPGAEELKDFRPIA</sequence>
<evidence type="ECO:0000313" key="2">
    <source>
        <dbReference type="EMBL" id="CAA7031265.1"/>
    </source>
</evidence>
<dbReference type="PROSITE" id="PS50878">
    <property type="entry name" value="RT_POL"/>
    <property type="match status" value="1"/>
</dbReference>